<dbReference type="Pfam" id="PF13673">
    <property type="entry name" value="Acetyltransf_10"/>
    <property type="match status" value="2"/>
</dbReference>
<feature type="domain" description="N-acetyltransferase" evidence="3">
    <location>
        <begin position="11"/>
        <end position="159"/>
    </location>
</feature>
<dbReference type="InterPro" id="IPR000182">
    <property type="entry name" value="GNAT_dom"/>
</dbReference>
<evidence type="ECO:0000256" key="1">
    <source>
        <dbReference type="ARBA" id="ARBA00022679"/>
    </source>
</evidence>
<dbReference type="STRING" id="29422.Lbru_2305"/>
<dbReference type="EMBL" id="LNXV01000033">
    <property type="protein sequence ID" value="KTC78013.1"/>
    <property type="molecule type" value="Genomic_DNA"/>
</dbReference>
<dbReference type="AlphaFoldDB" id="A0A0W0S4R4"/>
<organism evidence="4 5">
    <name type="scientific">Legionella brunensis</name>
    <dbReference type="NCBI Taxonomy" id="29422"/>
    <lineage>
        <taxon>Bacteria</taxon>
        <taxon>Pseudomonadati</taxon>
        <taxon>Pseudomonadota</taxon>
        <taxon>Gammaproteobacteria</taxon>
        <taxon>Legionellales</taxon>
        <taxon>Legionellaceae</taxon>
        <taxon>Legionella</taxon>
    </lineage>
</organism>
<dbReference type="GO" id="GO:0016747">
    <property type="term" value="F:acyltransferase activity, transferring groups other than amino-acyl groups"/>
    <property type="evidence" value="ECO:0007669"/>
    <property type="project" value="InterPro"/>
</dbReference>
<protein>
    <submittedName>
        <fullName evidence="4">Acetyltransferase</fullName>
    </submittedName>
</protein>
<dbReference type="SUPFAM" id="SSF55729">
    <property type="entry name" value="Acyl-CoA N-acyltransferases (Nat)"/>
    <property type="match status" value="2"/>
</dbReference>
<dbReference type="PANTHER" id="PTHR43800:SF1">
    <property type="entry name" value="PEPTIDYL-LYSINE N-ACETYLTRANSFERASE YJAB"/>
    <property type="match status" value="1"/>
</dbReference>
<keyword evidence="2" id="KW-0012">Acyltransferase</keyword>
<feature type="domain" description="N-acetyltransferase" evidence="3">
    <location>
        <begin position="162"/>
        <end position="307"/>
    </location>
</feature>
<dbReference type="PROSITE" id="PS51186">
    <property type="entry name" value="GNAT"/>
    <property type="match status" value="2"/>
</dbReference>
<dbReference type="InterPro" id="IPR016181">
    <property type="entry name" value="Acyl_CoA_acyltransferase"/>
</dbReference>
<comment type="caution">
    <text evidence="4">The sequence shown here is derived from an EMBL/GenBank/DDBJ whole genome shotgun (WGS) entry which is preliminary data.</text>
</comment>
<keyword evidence="5" id="KW-1185">Reference proteome</keyword>
<dbReference type="Gene3D" id="3.40.630.30">
    <property type="match status" value="2"/>
</dbReference>
<dbReference type="RefSeq" id="WP_058442296.1">
    <property type="nucleotide sequence ID" value="NZ_CAAAHU010000018.1"/>
</dbReference>
<evidence type="ECO:0000256" key="2">
    <source>
        <dbReference type="ARBA" id="ARBA00023315"/>
    </source>
</evidence>
<evidence type="ECO:0000313" key="4">
    <source>
        <dbReference type="EMBL" id="KTC78013.1"/>
    </source>
</evidence>
<dbReference type="PANTHER" id="PTHR43800">
    <property type="entry name" value="PEPTIDYL-LYSINE N-ACETYLTRANSFERASE YJAB"/>
    <property type="match status" value="1"/>
</dbReference>
<name>A0A0W0S4R4_9GAMM</name>
<sequence length="312" mass="36503">MTEKRLAKDTMHLRRAKVSELSKINAFIRASKAVWDYSESFLDQFMERWGLQEIYFDKNEVILLEDENSLLGLYAFRVNEESLPELDCFFINSNKIKQGIGKIMWKYAIQYAQNKNWEKFQLIADPHAESFYKHMGAKTIQSFESFPGRFVPIMSVDINFLIIERPATEQDISLLNKLITTSRKHIGYSAENNEFFVKNFGLTEDYLRNHVTWVYEKNAQIIAVWGLSFGDKAHLDYFFITPDMIGQGLGRKMWHRVCGVVDNKNASSFEFISNPYAISFYIHMGAEVIADYGETEQGMRVMRYRFGQDSRR</sequence>
<dbReference type="CDD" id="cd04301">
    <property type="entry name" value="NAT_SF"/>
    <property type="match status" value="2"/>
</dbReference>
<keyword evidence="1 4" id="KW-0808">Transferase</keyword>
<dbReference type="OrthoDB" id="9806849at2"/>
<dbReference type="PATRIC" id="fig|29422.6.peg.2456"/>
<evidence type="ECO:0000313" key="5">
    <source>
        <dbReference type="Proteomes" id="UP000054742"/>
    </source>
</evidence>
<proteinExistence type="predicted"/>
<reference evidence="4 5" key="1">
    <citation type="submission" date="2015-11" db="EMBL/GenBank/DDBJ databases">
        <title>Genomic analysis of 38 Legionella species identifies large and diverse effector repertoires.</title>
        <authorList>
            <person name="Burstein D."/>
            <person name="Amaro F."/>
            <person name="Zusman T."/>
            <person name="Lifshitz Z."/>
            <person name="Cohen O."/>
            <person name="Gilbert J.A."/>
            <person name="Pupko T."/>
            <person name="Shuman H.A."/>
            <person name="Segal G."/>
        </authorList>
    </citation>
    <scope>NUCLEOTIDE SEQUENCE [LARGE SCALE GENOMIC DNA]</scope>
    <source>
        <strain evidence="4 5">ATCC 43878</strain>
    </source>
</reference>
<gene>
    <name evidence="4" type="ORF">Lbru_2305</name>
</gene>
<evidence type="ECO:0000259" key="3">
    <source>
        <dbReference type="PROSITE" id="PS51186"/>
    </source>
</evidence>
<dbReference type="Proteomes" id="UP000054742">
    <property type="component" value="Unassembled WGS sequence"/>
</dbReference>
<accession>A0A0W0S4R4</accession>